<reference evidence="2 3" key="1">
    <citation type="submission" date="2018-11" db="EMBL/GenBank/DDBJ databases">
        <title>Trebonia kvetii gen.nov., sp.nov., a novel acidophilic actinobacterium, and proposal of the new actinobacterial family Treboniaceae fam. nov.</title>
        <authorList>
            <person name="Rapoport D."/>
            <person name="Sagova-Mareckova M."/>
            <person name="Sedlacek I."/>
            <person name="Provaznik J."/>
            <person name="Kralova S."/>
            <person name="Pavlinic D."/>
            <person name="Benes V."/>
            <person name="Kopecky J."/>
        </authorList>
    </citation>
    <scope>NUCLEOTIDE SEQUENCE [LARGE SCALE GENOMIC DNA]</scope>
    <source>
        <strain evidence="2 3">15Tr583</strain>
    </source>
</reference>
<feature type="compositionally biased region" description="Basic and acidic residues" evidence="1">
    <location>
        <begin position="95"/>
        <end position="106"/>
    </location>
</feature>
<gene>
    <name evidence="2" type="ORF">EAS64_06165</name>
</gene>
<feature type="region of interest" description="Disordered" evidence="1">
    <location>
        <begin position="1"/>
        <end position="106"/>
    </location>
</feature>
<name>A0A6P2C985_9ACTN</name>
<evidence type="ECO:0000256" key="1">
    <source>
        <dbReference type="SAM" id="MobiDB-lite"/>
    </source>
</evidence>
<dbReference type="EMBL" id="RPFW01000001">
    <property type="protein sequence ID" value="TVZ06916.1"/>
    <property type="molecule type" value="Genomic_DNA"/>
</dbReference>
<evidence type="ECO:0000313" key="2">
    <source>
        <dbReference type="EMBL" id="TVZ06916.1"/>
    </source>
</evidence>
<organism evidence="2 3">
    <name type="scientific">Trebonia kvetii</name>
    <dbReference type="NCBI Taxonomy" id="2480626"/>
    <lineage>
        <taxon>Bacteria</taxon>
        <taxon>Bacillati</taxon>
        <taxon>Actinomycetota</taxon>
        <taxon>Actinomycetes</taxon>
        <taxon>Streptosporangiales</taxon>
        <taxon>Treboniaceae</taxon>
        <taxon>Trebonia</taxon>
    </lineage>
</organism>
<feature type="compositionally biased region" description="Basic and acidic residues" evidence="1">
    <location>
        <begin position="73"/>
        <end position="84"/>
    </location>
</feature>
<sequence>MSGARWPATSTNGALPSGRSGYGNRTGAAQGSDDSRRSEPHRARHPAHRPNGDPVKTGADHPRPQPGALPAADRVDTVGRDRAGRAARGAGGRGAGHDQSHRGQPR</sequence>
<comment type="caution">
    <text evidence="2">The sequence shown here is derived from an EMBL/GenBank/DDBJ whole genome shotgun (WGS) entry which is preliminary data.</text>
</comment>
<dbReference type="AlphaFoldDB" id="A0A6P2C985"/>
<keyword evidence="3" id="KW-1185">Reference proteome</keyword>
<proteinExistence type="predicted"/>
<protein>
    <submittedName>
        <fullName evidence="2">Uncharacterized protein</fullName>
    </submittedName>
</protein>
<dbReference type="Proteomes" id="UP000460272">
    <property type="component" value="Unassembled WGS sequence"/>
</dbReference>
<evidence type="ECO:0000313" key="3">
    <source>
        <dbReference type="Proteomes" id="UP000460272"/>
    </source>
</evidence>
<accession>A0A6P2C985</accession>